<sequence>MHAHTAAARGTARAAAPFQRWLIERLAGLAGAR</sequence>
<evidence type="ECO:0000313" key="1">
    <source>
        <dbReference type="EMBL" id="RAR85119.1"/>
    </source>
</evidence>
<dbReference type="EMBL" id="QLTA01000007">
    <property type="protein sequence ID" value="RAR85119.1"/>
    <property type="molecule type" value="Genomic_DNA"/>
</dbReference>
<gene>
    <name evidence="1" type="ORF">AX018_100754</name>
</gene>
<accession>A0A328ZGX5</accession>
<dbReference type="AlphaFoldDB" id="A0A328ZGX5"/>
<organism evidence="1 2">
    <name type="scientific">Paracidovorax anthurii</name>
    <dbReference type="NCBI Taxonomy" id="78229"/>
    <lineage>
        <taxon>Bacteria</taxon>
        <taxon>Pseudomonadati</taxon>
        <taxon>Pseudomonadota</taxon>
        <taxon>Betaproteobacteria</taxon>
        <taxon>Burkholderiales</taxon>
        <taxon>Comamonadaceae</taxon>
        <taxon>Paracidovorax</taxon>
    </lineage>
</organism>
<proteinExistence type="predicted"/>
<name>A0A328ZGX5_9BURK</name>
<comment type="caution">
    <text evidence="1">The sequence shown here is derived from an EMBL/GenBank/DDBJ whole genome shotgun (WGS) entry which is preliminary data.</text>
</comment>
<evidence type="ECO:0000313" key="2">
    <source>
        <dbReference type="Proteomes" id="UP000248856"/>
    </source>
</evidence>
<keyword evidence="2" id="KW-1185">Reference proteome</keyword>
<reference evidence="1 2" key="1">
    <citation type="submission" date="2018-06" db="EMBL/GenBank/DDBJ databases">
        <title>Genomic Encyclopedia of Archaeal and Bacterial Type Strains, Phase II (KMG-II): from individual species to whole genera.</title>
        <authorList>
            <person name="Goeker M."/>
        </authorList>
    </citation>
    <scope>NUCLEOTIDE SEQUENCE [LARGE SCALE GENOMIC DNA]</scope>
    <source>
        <strain evidence="1 2">CFPB 3232</strain>
    </source>
</reference>
<dbReference type="Proteomes" id="UP000248856">
    <property type="component" value="Unassembled WGS sequence"/>
</dbReference>
<protein>
    <submittedName>
        <fullName evidence="1">Uncharacterized protein</fullName>
    </submittedName>
</protein>